<sequence length="66" mass="7659">MYQHVNYWCQVPMQRCCGRPNCAMYPIVLYLSHHASSFHSLPCDSHVCWSTHVQGISERLFKIGGF</sequence>
<comment type="caution">
    <text evidence="1">The sequence shown here is derived from an EMBL/GenBank/DDBJ whole genome shotgun (WGS) entry which is preliminary data.</text>
</comment>
<evidence type="ECO:0000313" key="2">
    <source>
        <dbReference type="Proteomes" id="UP000807353"/>
    </source>
</evidence>
<dbReference type="AlphaFoldDB" id="A0A9P5XVL6"/>
<proteinExistence type="predicted"/>
<gene>
    <name evidence="1" type="ORF">BDZ94DRAFT_1272931</name>
</gene>
<keyword evidence="2" id="KW-1185">Reference proteome</keyword>
<dbReference type="EMBL" id="MU150368">
    <property type="protein sequence ID" value="KAF9457514.1"/>
    <property type="molecule type" value="Genomic_DNA"/>
</dbReference>
<protein>
    <submittedName>
        <fullName evidence="1">Uncharacterized protein</fullName>
    </submittedName>
</protein>
<accession>A0A9P5XVL6</accession>
<name>A0A9P5XVL6_9AGAR</name>
<dbReference type="Proteomes" id="UP000807353">
    <property type="component" value="Unassembled WGS sequence"/>
</dbReference>
<organism evidence="1 2">
    <name type="scientific">Collybia nuda</name>
    <dbReference type="NCBI Taxonomy" id="64659"/>
    <lineage>
        <taxon>Eukaryota</taxon>
        <taxon>Fungi</taxon>
        <taxon>Dikarya</taxon>
        <taxon>Basidiomycota</taxon>
        <taxon>Agaricomycotina</taxon>
        <taxon>Agaricomycetes</taxon>
        <taxon>Agaricomycetidae</taxon>
        <taxon>Agaricales</taxon>
        <taxon>Tricholomatineae</taxon>
        <taxon>Clitocybaceae</taxon>
        <taxon>Collybia</taxon>
    </lineage>
</organism>
<reference evidence="1" key="1">
    <citation type="submission" date="2020-11" db="EMBL/GenBank/DDBJ databases">
        <authorList>
            <consortium name="DOE Joint Genome Institute"/>
            <person name="Ahrendt S."/>
            <person name="Riley R."/>
            <person name="Andreopoulos W."/>
            <person name="Labutti K."/>
            <person name="Pangilinan J."/>
            <person name="Ruiz-Duenas F.J."/>
            <person name="Barrasa J.M."/>
            <person name="Sanchez-Garcia M."/>
            <person name="Camarero S."/>
            <person name="Miyauchi S."/>
            <person name="Serrano A."/>
            <person name="Linde D."/>
            <person name="Babiker R."/>
            <person name="Drula E."/>
            <person name="Ayuso-Fernandez I."/>
            <person name="Pacheco R."/>
            <person name="Padilla G."/>
            <person name="Ferreira P."/>
            <person name="Barriuso J."/>
            <person name="Kellner H."/>
            <person name="Castanera R."/>
            <person name="Alfaro M."/>
            <person name="Ramirez L."/>
            <person name="Pisabarro A.G."/>
            <person name="Kuo A."/>
            <person name="Tritt A."/>
            <person name="Lipzen A."/>
            <person name="He G."/>
            <person name="Yan M."/>
            <person name="Ng V."/>
            <person name="Cullen D."/>
            <person name="Martin F."/>
            <person name="Rosso M.-N."/>
            <person name="Henrissat B."/>
            <person name="Hibbett D."/>
            <person name="Martinez A.T."/>
            <person name="Grigoriev I.V."/>
        </authorList>
    </citation>
    <scope>NUCLEOTIDE SEQUENCE</scope>
    <source>
        <strain evidence="1">CBS 247.69</strain>
    </source>
</reference>
<evidence type="ECO:0000313" key="1">
    <source>
        <dbReference type="EMBL" id="KAF9457514.1"/>
    </source>
</evidence>